<evidence type="ECO:0000256" key="2">
    <source>
        <dbReference type="RuleBase" id="RU362080"/>
    </source>
</evidence>
<dbReference type="Gene3D" id="3.40.1620.10">
    <property type="entry name" value="YefM-like domain"/>
    <property type="match status" value="1"/>
</dbReference>
<dbReference type="NCBIfam" id="TIGR01552">
    <property type="entry name" value="phd_fam"/>
    <property type="match status" value="1"/>
</dbReference>
<comment type="caution">
    <text evidence="3">The sequence shown here is derived from an EMBL/GenBank/DDBJ whole genome shotgun (WGS) entry which is preliminary data.</text>
</comment>
<organism evidence="3 4">
    <name type="scientific">Aquincola agrisoli</name>
    <dbReference type="NCBI Taxonomy" id="3119538"/>
    <lineage>
        <taxon>Bacteria</taxon>
        <taxon>Pseudomonadati</taxon>
        <taxon>Pseudomonadota</taxon>
        <taxon>Betaproteobacteria</taxon>
        <taxon>Burkholderiales</taxon>
        <taxon>Sphaerotilaceae</taxon>
        <taxon>Aquincola</taxon>
    </lineage>
</organism>
<comment type="function">
    <text evidence="2">Antitoxin component of a type II toxin-antitoxin (TA) system.</text>
</comment>
<accession>A0AAW9QC09</accession>
<protein>
    <recommendedName>
        <fullName evidence="2">Antitoxin</fullName>
    </recommendedName>
</protein>
<dbReference type="EMBL" id="JAZIBG010000019">
    <property type="protein sequence ID" value="MEF7613728.1"/>
    <property type="molecule type" value="Genomic_DNA"/>
</dbReference>
<dbReference type="RefSeq" id="WP_332288667.1">
    <property type="nucleotide sequence ID" value="NZ_JAZIBG010000019.1"/>
</dbReference>
<dbReference type="Proteomes" id="UP001336250">
    <property type="component" value="Unassembled WGS sequence"/>
</dbReference>
<proteinExistence type="inferred from homology"/>
<dbReference type="InterPro" id="IPR006442">
    <property type="entry name" value="Antitoxin_Phd/YefM"/>
</dbReference>
<dbReference type="InterPro" id="IPR036165">
    <property type="entry name" value="YefM-like_sf"/>
</dbReference>
<dbReference type="PANTHER" id="PTHR35377">
    <property type="entry name" value="ANTITOXIN VAPB49-RELATED-RELATED"/>
    <property type="match status" value="1"/>
</dbReference>
<evidence type="ECO:0000313" key="4">
    <source>
        <dbReference type="Proteomes" id="UP001336250"/>
    </source>
</evidence>
<reference evidence="3 4" key="1">
    <citation type="submission" date="2024-02" db="EMBL/GenBank/DDBJ databases">
        <title>Genome sequence of Aquincola sp. MAHUQ-54.</title>
        <authorList>
            <person name="Huq M.A."/>
        </authorList>
    </citation>
    <scope>NUCLEOTIDE SEQUENCE [LARGE SCALE GENOMIC DNA]</scope>
    <source>
        <strain evidence="3 4">MAHUQ-54</strain>
    </source>
</reference>
<dbReference type="PANTHER" id="PTHR35377:SF8">
    <property type="entry name" value="ANTITOXIN VAPB22"/>
    <property type="match status" value="1"/>
</dbReference>
<comment type="similarity">
    <text evidence="1 2">Belongs to the phD/YefM antitoxin family.</text>
</comment>
<dbReference type="Pfam" id="PF02604">
    <property type="entry name" value="PhdYeFM_antitox"/>
    <property type="match status" value="1"/>
</dbReference>
<gene>
    <name evidence="3" type="ORF">V4F39_07375</name>
</gene>
<evidence type="ECO:0000313" key="3">
    <source>
        <dbReference type="EMBL" id="MEF7613728.1"/>
    </source>
</evidence>
<sequence length="87" mass="9706">MASIGLFEAKTHLSELVARAERGEEVVITRHNRPVAKLVPVDGVPADLVERRRAALMRMGSIGREVARNGGPVTREEILEWVHEGRR</sequence>
<dbReference type="SUPFAM" id="SSF143120">
    <property type="entry name" value="YefM-like"/>
    <property type="match status" value="1"/>
</dbReference>
<name>A0AAW9QC09_9BURK</name>
<dbReference type="AlphaFoldDB" id="A0AAW9QC09"/>
<evidence type="ECO:0000256" key="1">
    <source>
        <dbReference type="ARBA" id="ARBA00009981"/>
    </source>
</evidence>
<dbReference type="InterPro" id="IPR051416">
    <property type="entry name" value="phD-YefM_TA_antitoxins"/>
</dbReference>
<keyword evidence="4" id="KW-1185">Reference proteome</keyword>